<dbReference type="Proteomes" id="UP000316603">
    <property type="component" value="Unassembled WGS sequence"/>
</dbReference>
<name>A0A561TIN3_9ACTN</name>
<organism evidence="1 2">
    <name type="scientific">Streptomyces capillispiralis</name>
    <dbReference type="NCBI Taxonomy" id="68182"/>
    <lineage>
        <taxon>Bacteria</taxon>
        <taxon>Bacillati</taxon>
        <taxon>Actinomycetota</taxon>
        <taxon>Actinomycetes</taxon>
        <taxon>Kitasatosporales</taxon>
        <taxon>Streptomycetaceae</taxon>
        <taxon>Streptomyces</taxon>
    </lineage>
</organism>
<comment type="caution">
    <text evidence="1">The sequence shown here is derived from an EMBL/GenBank/DDBJ whole genome shotgun (WGS) entry which is preliminary data.</text>
</comment>
<dbReference type="OrthoDB" id="3775567at2"/>
<sequence length="359" mass="37873">MASDGSAVASSRRVGIGIAGGLAVLLAAGGAVALAGDDGRRVFPRASYDPLRGSAAAEEWVAHGDHAAVVRVTRETAGEPDPEEDYIPRRVTATVTRVVWSRPGAPRLPEEITLRVNGWYTTLWGGREEATREGAPRLEPGHTYLVGLVGLGEGVELIGDDAALPYDAGTFGRGEFEGRGVGPDAYRRAVRGLPRDAVAKFAVSETYRPRTLPDVRRLLEHTSPRNVYRQAALNGLGTDVNVDRRPDEHADEGVGDLPGRIRRTVSTLDPGTGYFLSVACSGRDKKITVGLTVNGETVTRRLPCAQGGTGGELMAVERPHGEVTYEISSTGSGVGAVAWNISPAPVRPGRDGPGPDGAF</sequence>
<protein>
    <submittedName>
        <fullName evidence="1">Uncharacterized protein</fullName>
    </submittedName>
</protein>
<dbReference type="RefSeq" id="WP_145868766.1">
    <property type="nucleotide sequence ID" value="NZ_BNCE01000002.1"/>
</dbReference>
<accession>A0A561TIN3</accession>
<dbReference type="EMBL" id="VIWV01000001">
    <property type="protein sequence ID" value="TWF86952.1"/>
    <property type="molecule type" value="Genomic_DNA"/>
</dbReference>
<reference evidence="1 2" key="1">
    <citation type="submission" date="2019-06" db="EMBL/GenBank/DDBJ databases">
        <title>Sequencing the genomes of 1000 actinobacteria strains.</title>
        <authorList>
            <person name="Klenk H.-P."/>
        </authorList>
    </citation>
    <scope>NUCLEOTIDE SEQUENCE [LARGE SCALE GENOMIC DNA]</scope>
    <source>
        <strain evidence="1 2">DSM 41695</strain>
    </source>
</reference>
<proteinExistence type="predicted"/>
<dbReference type="AlphaFoldDB" id="A0A561TIN3"/>
<gene>
    <name evidence="1" type="ORF">FHX78_113945</name>
</gene>
<keyword evidence="2" id="KW-1185">Reference proteome</keyword>
<evidence type="ECO:0000313" key="2">
    <source>
        <dbReference type="Proteomes" id="UP000316603"/>
    </source>
</evidence>
<evidence type="ECO:0000313" key="1">
    <source>
        <dbReference type="EMBL" id="TWF86952.1"/>
    </source>
</evidence>